<keyword evidence="8" id="KW-0547">Nucleotide-binding</keyword>
<evidence type="ECO:0000313" key="16">
    <source>
        <dbReference type="Proteomes" id="UP000076447"/>
    </source>
</evidence>
<dbReference type="GO" id="GO:0005737">
    <property type="term" value="C:cytoplasm"/>
    <property type="evidence" value="ECO:0007669"/>
    <property type="project" value="UniProtKB-SubCell"/>
</dbReference>
<feature type="domain" description="YrdC-like" evidence="13">
    <location>
        <begin position="14"/>
        <end position="199"/>
    </location>
</feature>
<evidence type="ECO:0000313" key="15">
    <source>
        <dbReference type="EMBL" id="OCI31635.1"/>
    </source>
</evidence>
<dbReference type="Proteomes" id="UP000076447">
    <property type="component" value="Unassembled WGS sequence"/>
</dbReference>
<dbReference type="PATRIC" id="fig|43678.3.peg.3645"/>
<dbReference type="Proteomes" id="UP000093412">
    <property type="component" value="Unassembled WGS sequence"/>
</dbReference>
<evidence type="ECO:0000256" key="2">
    <source>
        <dbReference type="ARBA" id="ARBA00007663"/>
    </source>
</evidence>
<dbReference type="InterPro" id="IPR017945">
    <property type="entry name" value="DHBP_synth_RibB-like_a/b_dom"/>
</dbReference>
<keyword evidence="9" id="KW-0067">ATP-binding</keyword>
<comment type="subcellular location">
    <subcellularLocation>
        <location evidence="1">Cytoplasm</location>
    </subcellularLocation>
</comment>
<evidence type="ECO:0000256" key="3">
    <source>
        <dbReference type="ARBA" id="ARBA00012584"/>
    </source>
</evidence>
<dbReference type="InterPro" id="IPR050156">
    <property type="entry name" value="TC-AMP_synthase_SUA5"/>
</dbReference>
<name>A0A161XBR7_9CELL</name>
<gene>
    <name evidence="14" type="primary">ywlC_2</name>
    <name evidence="15" type="synonym">ywlC_1</name>
    <name evidence="15" type="ORF">OERS_16150</name>
    <name evidence="14" type="ORF">OJAG_34820</name>
</gene>
<dbReference type="AlphaFoldDB" id="A0A161XBR7"/>
<proteinExistence type="inferred from homology"/>
<dbReference type="Gene3D" id="3.90.870.10">
    <property type="entry name" value="DHBP synthase"/>
    <property type="match status" value="1"/>
</dbReference>
<dbReference type="SUPFAM" id="SSF55821">
    <property type="entry name" value="YrdC/RibB"/>
    <property type="match status" value="1"/>
</dbReference>
<dbReference type="InterPro" id="IPR006070">
    <property type="entry name" value="Sua5-like_dom"/>
</dbReference>
<reference evidence="14 16" key="1">
    <citation type="submission" date="2016-01" db="EMBL/GenBank/DDBJ databases">
        <title>Genome sequence of Oerskovia enterophila VJag, an agar and cellulose degrading bacterium.</title>
        <authorList>
            <person name="Poehlein A."/>
            <person name="Jag V."/>
            <person name="Bengelsdorf F."/>
            <person name="Duerre P."/>
            <person name="Daniel R."/>
        </authorList>
    </citation>
    <scope>NUCLEOTIDE SEQUENCE [LARGE SCALE GENOMIC DNA]</scope>
    <source>
        <strain evidence="14 16">VJag</strain>
    </source>
</reference>
<keyword evidence="4" id="KW-0963">Cytoplasm</keyword>
<accession>A0A161XBR7</accession>
<dbReference type="PROSITE" id="PS51163">
    <property type="entry name" value="YRDC"/>
    <property type="match status" value="1"/>
</dbReference>
<comment type="similarity">
    <text evidence="2">Belongs to the SUA5 family.</text>
</comment>
<dbReference type="GO" id="GO:0005524">
    <property type="term" value="F:ATP binding"/>
    <property type="evidence" value="ECO:0007669"/>
    <property type="project" value="UniProtKB-KW"/>
</dbReference>
<organism evidence="14 16">
    <name type="scientific">Oerskovia enterophila</name>
    <dbReference type="NCBI Taxonomy" id="43678"/>
    <lineage>
        <taxon>Bacteria</taxon>
        <taxon>Bacillati</taxon>
        <taxon>Actinomycetota</taxon>
        <taxon>Actinomycetes</taxon>
        <taxon>Micrococcales</taxon>
        <taxon>Cellulomonadaceae</taxon>
        <taxon>Oerskovia</taxon>
    </lineage>
</organism>
<evidence type="ECO:0000256" key="10">
    <source>
        <dbReference type="ARBA" id="ARBA00029774"/>
    </source>
</evidence>
<dbReference type="EC" id="2.7.7.87" evidence="3"/>
<dbReference type="RefSeq" id="WP_369800617.1">
    <property type="nucleotide sequence ID" value="NZ_LRIE01000083.1"/>
</dbReference>
<dbReference type="GO" id="GO:0000049">
    <property type="term" value="F:tRNA binding"/>
    <property type="evidence" value="ECO:0007669"/>
    <property type="project" value="TreeGrafter"/>
</dbReference>
<dbReference type="EMBL" id="MAQA01000015">
    <property type="protein sequence ID" value="OCI31635.1"/>
    <property type="molecule type" value="Genomic_DNA"/>
</dbReference>
<keyword evidence="6" id="KW-0819">tRNA processing</keyword>
<evidence type="ECO:0000256" key="4">
    <source>
        <dbReference type="ARBA" id="ARBA00022490"/>
    </source>
</evidence>
<evidence type="ECO:0000256" key="5">
    <source>
        <dbReference type="ARBA" id="ARBA00022679"/>
    </source>
</evidence>
<sequence length="278" mass="28019">MSSVHPVTDPNAWGSSIDEAVNAVSRGGLIVLPTDTVYGIGADAFDAQAVAALLAAKGRGRQMPPPVLVPDTRTLDGLATDVSADARALVETFWPGGFTIILPAQPSLAWDLGETHGTVALRMPDHPAALALLRRTGPLAVSSANATGRPAALDVTTAQEQLGDSVTVYLDGGDAPGGVASTIVDATGPHLRVVREGAVSLERMRVIAPVLGLGEEPQEPDDEAQAPEPASDAAGSDEVPSDGAAVVGDAPSEPGLVPAPTTDAAPTATTSDPEANDG</sequence>
<evidence type="ECO:0000256" key="6">
    <source>
        <dbReference type="ARBA" id="ARBA00022694"/>
    </source>
</evidence>
<dbReference type="Pfam" id="PF01300">
    <property type="entry name" value="Sua5_yciO_yrdC"/>
    <property type="match status" value="1"/>
</dbReference>
<evidence type="ECO:0000256" key="11">
    <source>
        <dbReference type="ARBA" id="ARBA00048366"/>
    </source>
</evidence>
<comment type="catalytic activity">
    <reaction evidence="11">
        <text>L-threonine + hydrogencarbonate + ATP = L-threonylcarbamoyladenylate + diphosphate + H2O</text>
        <dbReference type="Rhea" id="RHEA:36407"/>
        <dbReference type="ChEBI" id="CHEBI:15377"/>
        <dbReference type="ChEBI" id="CHEBI:17544"/>
        <dbReference type="ChEBI" id="CHEBI:30616"/>
        <dbReference type="ChEBI" id="CHEBI:33019"/>
        <dbReference type="ChEBI" id="CHEBI:57926"/>
        <dbReference type="ChEBI" id="CHEBI:73682"/>
        <dbReference type="EC" id="2.7.7.87"/>
    </reaction>
</comment>
<dbReference type="GO" id="GO:0061710">
    <property type="term" value="F:L-threonylcarbamoyladenylate synthase"/>
    <property type="evidence" value="ECO:0007669"/>
    <property type="project" value="UniProtKB-EC"/>
</dbReference>
<evidence type="ECO:0000313" key="17">
    <source>
        <dbReference type="Proteomes" id="UP000093412"/>
    </source>
</evidence>
<dbReference type="EMBL" id="LRIE01000083">
    <property type="protein sequence ID" value="KZM33997.1"/>
    <property type="molecule type" value="Genomic_DNA"/>
</dbReference>
<evidence type="ECO:0000256" key="1">
    <source>
        <dbReference type="ARBA" id="ARBA00004496"/>
    </source>
</evidence>
<dbReference type="NCBIfam" id="TIGR00057">
    <property type="entry name" value="L-threonylcarbamoyladenylate synthase"/>
    <property type="match status" value="1"/>
</dbReference>
<dbReference type="PANTHER" id="PTHR17490">
    <property type="entry name" value="SUA5"/>
    <property type="match status" value="1"/>
</dbReference>
<evidence type="ECO:0000256" key="7">
    <source>
        <dbReference type="ARBA" id="ARBA00022695"/>
    </source>
</evidence>
<dbReference type="GO" id="GO:0008033">
    <property type="term" value="P:tRNA processing"/>
    <property type="evidence" value="ECO:0007669"/>
    <property type="project" value="UniProtKB-KW"/>
</dbReference>
<protein>
    <recommendedName>
        <fullName evidence="10">L-threonylcarbamoyladenylate synthase</fullName>
        <ecNumber evidence="3">2.7.7.87</ecNumber>
    </recommendedName>
    <alternativeName>
        <fullName evidence="10">L-threonylcarbamoyladenylate synthase</fullName>
    </alternativeName>
</protein>
<dbReference type="PANTHER" id="PTHR17490:SF16">
    <property type="entry name" value="THREONYLCARBAMOYL-AMP SYNTHASE"/>
    <property type="match status" value="1"/>
</dbReference>
<reference evidence="15 17" key="2">
    <citation type="submission" date="2016-06" db="EMBL/GenBank/DDBJ databases">
        <title>Genome sequence of Oerskovia enterophila DSM 43852.</title>
        <authorList>
            <person name="Poehlein A."/>
            <person name="Jag V."/>
            <person name="Bengelsdorf F.R."/>
            <person name="Daniel R."/>
            <person name="Duerre P."/>
        </authorList>
    </citation>
    <scope>NUCLEOTIDE SEQUENCE [LARGE SCALE GENOMIC DNA]</scope>
    <source>
        <strain evidence="15 17">DSM 43852</strain>
    </source>
</reference>
<feature type="compositionally biased region" description="Low complexity" evidence="12">
    <location>
        <begin position="258"/>
        <end position="278"/>
    </location>
</feature>
<evidence type="ECO:0000313" key="14">
    <source>
        <dbReference type="EMBL" id="KZM33997.1"/>
    </source>
</evidence>
<comment type="caution">
    <text evidence="14">The sequence shown here is derived from an EMBL/GenBank/DDBJ whole genome shotgun (WGS) entry which is preliminary data.</text>
</comment>
<evidence type="ECO:0000256" key="9">
    <source>
        <dbReference type="ARBA" id="ARBA00022840"/>
    </source>
</evidence>
<keyword evidence="17" id="KW-1185">Reference proteome</keyword>
<evidence type="ECO:0000256" key="8">
    <source>
        <dbReference type="ARBA" id="ARBA00022741"/>
    </source>
</evidence>
<evidence type="ECO:0000259" key="13">
    <source>
        <dbReference type="PROSITE" id="PS51163"/>
    </source>
</evidence>
<dbReference type="STRING" id="43678.OJAG_34820"/>
<keyword evidence="7 14" id="KW-0548">Nucleotidyltransferase</keyword>
<keyword evidence="5 14" id="KW-0808">Transferase</keyword>
<feature type="compositionally biased region" description="Acidic residues" evidence="12">
    <location>
        <begin position="216"/>
        <end position="225"/>
    </location>
</feature>
<evidence type="ECO:0000256" key="12">
    <source>
        <dbReference type="SAM" id="MobiDB-lite"/>
    </source>
</evidence>
<feature type="region of interest" description="Disordered" evidence="12">
    <location>
        <begin position="211"/>
        <end position="278"/>
    </location>
</feature>
<dbReference type="GO" id="GO:0006450">
    <property type="term" value="P:regulation of translational fidelity"/>
    <property type="evidence" value="ECO:0007669"/>
    <property type="project" value="TreeGrafter"/>
</dbReference>
<dbReference type="GO" id="GO:0003725">
    <property type="term" value="F:double-stranded RNA binding"/>
    <property type="evidence" value="ECO:0007669"/>
    <property type="project" value="InterPro"/>
</dbReference>